<comment type="caution">
    <text evidence="1">The sequence shown here is derived from an EMBL/GenBank/DDBJ whole genome shotgun (WGS) entry which is preliminary data.</text>
</comment>
<sequence length="95" mass="10676">GMSVIEKFLKETRFDDVKIFGFCLDCGEMMRECGVEYENGWEVSRVCPKCGFSMGENAVVYRENIGLGKILRLAIGPKWIGGMPTYIPLSEGEKD</sequence>
<proteinExistence type="predicted"/>
<name>X1GLF0_9ZZZZ</name>
<dbReference type="AlphaFoldDB" id="X1GLF0"/>
<protein>
    <submittedName>
        <fullName evidence="1">Uncharacterized protein</fullName>
    </submittedName>
</protein>
<organism evidence="1">
    <name type="scientific">marine sediment metagenome</name>
    <dbReference type="NCBI Taxonomy" id="412755"/>
    <lineage>
        <taxon>unclassified sequences</taxon>
        <taxon>metagenomes</taxon>
        <taxon>ecological metagenomes</taxon>
    </lineage>
</organism>
<gene>
    <name evidence="1" type="ORF">S03H2_15504</name>
</gene>
<evidence type="ECO:0000313" key="1">
    <source>
        <dbReference type="EMBL" id="GAH33838.1"/>
    </source>
</evidence>
<reference evidence="1" key="1">
    <citation type="journal article" date="2014" name="Front. Microbiol.">
        <title>High frequency of phylogenetically diverse reductive dehalogenase-homologous genes in deep subseafloor sedimentary metagenomes.</title>
        <authorList>
            <person name="Kawai M."/>
            <person name="Futagami T."/>
            <person name="Toyoda A."/>
            <person name="Takaki Y."/>
            <person name="Nishi S."/>
            <person name="Hori S."/>
            <person name="Arai W."/>
            <person name="Tsubouchi T."/>
            <person name="Morono Y."/>
            <person name="Uchiyama I."/>
            <person name="Ito T."/>
            <person name="Fujiyama A."/>
            <person name="Inagaki F."/>
            <person name="Takami H."/>
        </authorList>
    </citation>
    <scope>NUCLEOTIDE SEQUENCE</scope>
    <source>
        <strain evidence="1">Expedition CK06-06</strain>
    </source>
</reference>
<accession>X1GLF0</accession>
<dbReference type="EMBL" id="BARU01007886">
    <property type="protein sequence ID" value="GAH33838.1"/>
    <property type="molecule type" value="Genomic_DNA"/>
</dbReference>
<feature type="non-terminal residue" evidence="1">
    <location>
        <position position="1"/>
    </location>
</feature>